<dbReference type="AlphaFoldDB" id="A0AAN7FMX8"/>
<dbReference type="PANTHER" id="PTHR11697:SF230">
    <property type="entry name" value="ZINC FINGER, MYM DOMAIN CONTAINING 1"/>
    <property type="match status" value="1"/>
</dbReference>
<dbReference type="InterPro" id="IPR012337">
    <property type="entry name" value="RNaseH-like_sf"/>
</dbReference>
<feature type="domain" description="HAT C-terminal dimerisation" evidence="1">
    <location>
        <begin position="144"/>
        <end position="193"/>
    </location>
</feature>
<dbReference type="GO" id="GO:0046983">
    <property type="term" value="F:protein dimerization activity"/>
    <property type="evidence" value="ECO:0007669"/>
    <property type="project" value="InterPro"/>
</dbReference>
<dbReference type="SUPFAM" id="SSF53098">
    <property type="entry name" value="Ribonuclease H-like"/>
    <property type="match status" value="1"/>
</dbReference>
<dbReference type="EMBL" id="JAXUIC010000004">
    <property type="protein sequence ID" value="KAK4593541.1"/>
    <property type="molecule type" value="Genomic_DNA"/>
</dbReference>
<protein>
    <recommendedName>
        <fullName evidence="1">HAT C-terminal dimerisation domain-containing protein</fullName>
    </recommendedName>
</protein>
<dbReference type="PANTHER" id="PTHR11697">
    <property type="entry name" value="GENERAL TRANSCRIPTION FACTOR 2-RELATED ZINC FINGER PROTEIN"/>
    <property type="match status" value="1"/>
</dbReference>
<dbReference type="InterPro" id="IPR055298">
    <property type="entry name" value="AtLOH3-like"/>
</dbReference>
<organism evidence="2 3">
    <name type="scientific">Quercus rubra</name>
    <name type="common">Northern red oak</name>
    <name type="synonym">Quercus borealis</name>
    <dbReference type="NCBI Taxonomy" id="3512"/>
    <lineage>
        <taxon>Eukaryota</taxon>
        <taxon>Viridiplantae</taxon>
        <taxon>Streptophyta</taxon>
        <taxon>Embryophyta</taxon>
        <taxon>Tracheophyta</taxon>
        <taxon>Spermatophyta</taxon>
        <taxon>Magnoliopsida</taxon>
        <taxon>eudicotyledons</taxon>
        <taxon>Gunneridae</taxon>
        <taxon>Pentapetalae</taxon>
        <taxon>rosids</taxon>
        <taxon>fabids</taxon>
        <taxon>Fagales</taxon>
        <taxon>Fagaceae</taxon>
        <taxon>Quercus</taxon>
    </lineage>
</organism>
<sequence length="216" mass="25164">MITSNEIETGRGANQIGTLQRAVDTRWGSHFQSICSLIRMFDATCKVINTISEEGANYKQRSDAERAYQDAFRLFKIVHICNSVKKYYPQDITEHEQELLESQLQHYELDVIKHPAFQNMSTISELCRGLQILGKSNIYFFIDRLIRLVLTFPVSTATTERAFSAMKLLKTRLRNRMEDKFLADNMIVYIEKEIAGNFTIEIIMDEFYSMKNRHQA</sequence>
<evidence type="ECO:0000259" key="1">
    <source>
        <dbReference type="Pfam" id="PF05699"/>
    </source>
</evidence>
<name>A0AAN7FMX8_QUERU</name>
<evidence type="ECO:0000313" key="2">
    <source>
        <dbReference type="EMBL" id="KAK4593541.1"/>
    </source>
</evidence>
<evidence type="ECO:0000313" key="3">
    <source>
        <dbReference type="Proteomes" id="UP001324115"/>
    </source>
</evidence>
<comment type="caution">
    <text evidence="2">The sequence shown here is derived from an EMBL/GenBank/DDBJ whole genome shotgun (WGS) entry which is preliminary data.</text>
</comment>
<dbReference type="Proteomes" id="UP001324115">
    <property type="component" value="Unassembled WGS sequence"/>
</dbReference>
<reference evidence="2 3" key="1">
    <citation type="journal article" date="2023" name="G3 (Bethesda)">
        <title>A haplotype-resolved chromosome-scale genome for Quercus rubra L. provides insights into the genetics of adaptive traits for red oak species.</title>
        <authorList>
            <person name="Kapoor B."/>
            <person name="Jenkins J."/>
            <person name="Schmutz J."/>
            <person name="Zhebentyayeva T."/>
            <person name="Kuelheim C."/>
            <person name="Coggeshall M."/>
            <person name="Heim C."/>
            <person name="Lasky J.R."/>
            <person name="Leites L."/>
            <person name="Islam-Faridi N."/>
            <person name="Romero-Severson J."/>
            <person name="DeLeo V.L."/>
            <person name="Lucas S.M."/>
            <person name="Lazic D."/>
            <person name="Gailing O."/>
            <person name="Carlson J."/>
            <person name="Staton M."/>
        </authorList>
    </citation>
    <scope>NUCLEOTIDE SEQUENCE [LARGE SCALE GENOMIC DNA]</scope>
    <source>
        <strain evidence="2">Pseudo-F2</strain>
    </source>
</reference>
<keyword evidence="3" id="KW-1185">Reference proteome</keyword>
<dbReference type="Pfam" id="PF05699">
    <property type="entry name" value="Dimer_Tnp_hAT"/>
    <property type="match status" value="1"/>
</dbReference>
<dbReference type="InterPro" id="IPR008906">
    <property type="entry name" value="HATC_C_dom"/>
</dbReference>
<proteinExistence type="predicted"/>
<accession>A0AAN7FMX8</accession>
<gene>
    <name evidence="2" type="ORF">RGQ29_017593</name>
</gene>